<evidence type="ECO:0000259" key="11">
    <source>
        <dbReference type="PROSITE" id="PS51050"/>
    </source>
</evidence>
<keyword evidence="13" id="KW-1185">Reference proteome</keyword>
<dbReference type="GO" id="GO:0003677">
    <property type="term" value="F:DNA binding"/>
    <property type="evidence" value="ECO:0007669"/>
    <property type="project" value="UniProtKB-KW"/>
</dbReference>
<reference evidence="13" key="1">
    <citation type="journal article" date="2018" name="Gigascience">
        <title>Genome assembly of the Pink Ipe (Handroanthus impetiginosus, Bignoniaceae), a highly valued, ecologically keystone Neotropical timber forest tree.</title>
        <authorList>
            <person name="Silva-Junior O.B."/>
            <person name="Grattapaglia D."/>
            <person name="Novaes E."/>
            <person name="Collevatti R.G."/>
        </authorList>
    </citation>
    <scope>NUCLEOTIDE SEQUENCE [LARGE SCALE GENOMIC DNA]</scope>
    <source>
        <strain evidence="13">cv. UFG-1</strain>
    </source>
</reference>
<evidence type="ECO:0000256" key="4">
    <source>
        <dbReference type="ARBA" id="ARBA00022833"/>
    </source>
</evidence>
<keyword evidence="2" id="KW-0479">Metal-binding</keyword>
<evidence type="ECO:0000256" key="5">
    <source>
        <dbReference type="ARBA" id="ARBA00023015"/>
    </source>
</evidence>
<evidence type="ECO:0000256" key="2">
    <source>
        <dbReference type="ARBA" id="ARBA00022723"/>
    </source>
</evidence>
<sequence>MAQGSSTSTPKRVWDSIDLYAVRCFVCLKWRIIPSKEKYEEIRENIVEKPFVCDTALEWRSDVSCEDDSDIKEGDNIIWAMDKPNIPQTPPGWQRIIRLRAEGGTKFSDVYYVSPSNKRFRSMTELQRYLDDHPEYQQENVDASQFSFQAPIALDENYVAKNRPEKVEVECVGPETANAEAEAPEAAADVLSSNEVDRK</sequence>
<feature type="region of interest" description="Disordered" evidence="9">
    <location>
        <begin position="175"/>
        <end position="199"/>
    </location>
</feature>
<evidence type="ECO:0000256" key="7">
    <source>
        <dbReference type="ARBA" id="ARBA00023163"/>
    </source>
</evidence>
<dbReference type="AlphaFoldDB" id="A0A2G9GDK9"/>
<dbReference type="PANTHER" id="PTHR12396">
    <property type="entry name" value="METHYL-CPG BINDING PROTEIN, MBD"/>
    <property type="match status" value="1"/>
</dbReference>
<feature type="domain" description="MBD" evidence="10">
    <location>
        <begin position="79"/>
        <end position="153"/>
    </location>
</feature>
<evidence type="ECO:0000313" key="12">
    <source>
        <dbReference type="EMBL" id="PIN03285.1"/>
    </source>
</evidence>
<dbReference type="PANTHER" id="PTHR12396:SF0">
    <property type="entry name" value="METHYL-CPG BINDING DOMAIN PROTEIN-LIKE, ISOFORM C"/>
    <property type="match status" value="1"/>
</dbReference>
<evidence type="ECO:0000256" key="8">
    <source>
        <dbReference type="ARBA" id="ARBA00023242"/>
    </source>
</evidence>
<dbReference type="CDD" id="cd01396">
    <property type="entry name" value="MeCP2_MBD"/>
    <property type="match status" value="1"/>
</dbReference>
<keyword evidence="3" id="KW-0863">Zinc-finger</keyword>
<dbReference type="STRING" id="429701.A0A2G9GDK9"/>
<evidence type="ECO:0000256" key="1">
    <source>
        <dbReference type="ARBA" id="ARBA00004123"/>
    </source>
</evidence>
<name>A0A2G9GDK9_9LAMI</name>
<protein>
    <recommendedName>
        <fullName evidence="14">Methyl-CpG binding transcription regulator</fullName>
    </recommendedName>
</protein>
<feature type="domain" description="CW-type" evidence="11">
    <location>
        <begin position="14"/>
        <end position="73"/>
    </location>
</feature>
<dbReference type="Proteomes" id="UP000231279">
    <property type="component" value="Unassembled WGS sequence"/>
</dbReference>
<accession>A0A2G9GDK9</accession>
<evidence type="ECO:0000259" key="10">
    <source>
        <dbReference type="PROSITE" id="PS50982"/>
    </source>
</evidence>
<organism evidence="12 13">
    <name type="scientific">Handroanthus impetiginosus</name>
    <dbReference type="NCBI Taxonomy" id="429701"/>
    <lineage>
        <taxon>Eukaryota</taxon>
        <taxon>Viridiplantae</taxon>
        <taxon>Streptophyta</taxon>
        <taxon>Embryophyta</taxon>
        <taxon>Tracheophyta</taxon>
        <taxon>Spermatophyta</taxon>
        <taxon>Magnoliopsida</taxon>
        <taxon>eudicotyledons</taxon>
        <taxon>Gunneridae</taxon>
        <taxon>Pentapetalae</taxon>
        <taxon>asterids</taxon>
        <taxon>lamiids</taxon>
        <taxon>Lamiales</taxon>
        <taxon>Bignoniaceae</taxon>
        <taxon>Crescentiina</taxon>
        <taxon>Tabebuia alliance</taxon>
        <taxon>Handroanthus</taxon>
    </lineage>
</organism>
<dbReference type="InterPro" id="IPR011124">
    <property type="entry name" value="Znf_CW"/>
</dbReference>
<comment type="caution">
    <text evidence="12">The sequence shown here is derived from an EMBL/GenBank/DDBJ whole genome shotgun (WGS) entry which is preliminary data.</text>
</comment>
<dbReference type="GO" id="GO:0008270">
    <property type="term" value="F:zinc ion binding"/>
    <property type="evidence" value="ECO:0007669"/>
    <property type="project" value="UniProtKB-KW"/>
</dbReference>
<keyword evidence="5" id="KW-0805">Transcription regulation</keyword>
<dbReference type="PROSITE" id="PS50982">
    <property type="entry name" value="MBD"/>
    <property type="match status" value="1"/>
</dbReference>
<evidence type="ECO:0000256" key="6">
    <source>
        <dbReference type="ARBA" id="ARBA00023125"/>
    </source>
</evidence>
<dbReference type="EMBL" id="NKXS01005564">
    <property type="protein sequence ID" value="PIN03285.1"/>
    <property type="molecule type" value="Genomic_DNA"/>
</dbReference>
<keyword evidence="6" id="KW-0238">DNA-binding</keyword>
<dbReference type="InterPro" id="IPR016177">
    <property type="entry name" value="DNA-bd_dom_sf"/>
</dbReference>
<dbReference type="SUPFAM" id="SSF54171">
    <property type="entry name" value="DNA-binding domain"/>
    <property type="match status" value="1"/>
</dbReference>
<evidence type="ECO:0000313" key="13">
    <source>
        <dbReference type="Proteomes" id="UP000231279"/>
    </source>
</evidence>
<evidence type="ECO:0000256" key="3">
    <source>
        <dbReference type="ARBA" id="ARBA00022771"/>
    </source>
</evidence>
<dbReference type="GO" id="GO:0005634">
    <property type="term" value="C:nucleus"/>
    <property type="evidence" value="ECO:0007669"/>
    <property type="project" value="UniProtKB-SubCell"/>
</dbReference>
<dbReference type="Pfam" id="PF07496">
    <property type="entry name" value="zf-CW"/>
    <property type="match status" value="1"/>
</dbReference>
<evidence type="ECO:0000256" key="9">
    <source>
        <dbReference type="SAM" id="MobiDB-lite"/>
    </source>
</evidence>
<evidence type="ECO:0008006" key="14">
    <source>
        <dbReference type="Google" id="ProtNLM"/>
    </source>
</evidence>
<dbReference type="OrthoDB" id="10072024at2759"/>
<keyword evidence="7" id="KW-0804">Transcription</keyword>
<feature type="compositionally biased region" description="Low complexity" evidence="9">
    <location>
        <begin position="175"/>
        <end position="188"/>
    </location>
</feature>
<proteinExistence type="predicted"/>
<keyword evidence="4" id="KW-0862">Zinc</keyword>
<dbReference type="PROSITE" id="PS51050">
    <property type="entry name" value="ZF_CW"/>
    <property type="match status" value="1"/>
</dbReference>
<dbReference type="Gene3D" id="3.30.890.10">
    <property type="entry name" value="Methyl-cpg-binding Protein 2, Chain A"/>
    <property type="match status" value="1"/>
</dbReference>
<dbReference type="InterPro" id="IPR001739">
    <property type="entry name" value="Methyl_CpG_DNA-bd"/>
</dbReference>
<dbReference type="SMART" id="SM00391">
    <property type="entry name" value="MBD"/>
    <property type="match status" value="1"/>
</dbReference>
<gene>
    <name evidence="12" type="ORF">CDL12_24190</name>
</gene>
<comment type="subcellular location">
    <subcellularLocation>
        <location evidence="1">Nucleus</location>
    </subcellularLocation>
</comment>
<keyword evidence="8" id="KW-0539">Nucleus</keyword>
<dbReference type="Pfam" id="PF01429">
    <property type="entry name" value="MBD"/>
    <property type="match status" value="1"/>
</dbReference>